<dbReference type="Gene3D" id="1.10.287.730">
    <property type="entry name" value="Helix hairpin bin"/>
    <property type="match status" value="1"/>
</dbReference>
<comment type="subcellular location">
    <subcellularLocation>
        <location evidence="2">Cytoplasm</location>
    </subcellularLocation>
</comment>
<evidence type="ECO:0000256" key="8">
    <source>
        <dbReference type="ARBA" id="ARBA00022691"/>
    </source>
</evidence>
<dbReference type="FunFam" id="3.30.70.1170:FF:000002">
    <property type="entry name" value="Ribosomal RNA small subunit methyltransferase B"/>
    <property type="match status" value="1"/>
</dbReference>
<comment type="function">
    <text evidence="1">Specifically methylates the cytosine at position 967 (m5C967) of 16S rRNA.</text>
</comment>
<feature type="domain" description="SAM-dependent MTase RsmB/NOP-type" evidence="14">
    <location>
        <begin position="165"/>
        <end position="441"/>
    </location>
</feature>
<feature type="active site" description="Nucleophile" evidence="13">
    <location>
        <position position="382"/>
    </location>
</feature>
<dbReference type="Pfam" id="PF01029">
    <property type="entry name" value="NusB"/>
    <property type="match status" value="1"/>
</dbReference>
<keyword evidence="9 13" id="KW-0694">RNA-binding</keyword>
<evidence type="ECO:0000256" key="10">
    <source>
        <dbReference type="ARBA" id="ARBA00030399"/>
    </source>
</evidence>
<keyword evidence="7 13" id="KW-0808">Transferase</keyword>
<dbReference type="AlphaFoldDB" id="A0A640WIZ5"/>
<dbReference type="Pfam" id="PF22458">
    <property type="entry name" value="RsmF-B_ferredox"/>
    <property type="match status" value="1"/>
</dbReference>
<dbReference type="InterPro" id="IPR001678">
    <property type="entry name" value="MeTrfase_RsmB-F_NOP2_dom"/>
</dbReference>
<dbReference type="GO" id="GO:0070475">
    <property type="term" value="P:rRNA base methylation"/>
    <property type="evidence" value="ECO:0007669"/>
    <property type="project" value="TreeGrafter"/>
</dbReference>
<evidence type="ECO:0000259" key="14">
    <source>
        <dbReference type="PROSITE" id="PS51686"/>
    </source>
</evidence>
<evidence type="ECO:0000256" key="9">
    <source>
        <dbReference type="ARBA" id="ARBA00022884"/>
    </source>
</evidence>
<comment type="similarity">
    <text evidence="13">Belongs to the class I-like SAM-binding methyltransferase superfamily. RsmB/NOP family.</text>
</comment>
<evidence type="ECO:0000256" key="7">
    <source>
        <dbReference type="ARBA" id="ARBA00022679"/>
    </source>
</evidence>
<feature type="binding site" evidence="13">
    <location>
        <position position="329"/>
    </location>
    <ligand>
        <name>S-adenosyl-L-methionine</name>
        <dbReference type="ChEBI" id="CHEBI:59789"/>
    </ligand>
</feature>
<dbReference type="FunFam" id="3.40.50.150:FF:000022">
    <property type="entry name" value="Ribosomal RNA small subunit methyltransferase B"/>
    <property type="match status" value="1"/>
</dbReference>
<evidence type="ECO:0000256" key="3">
    <source>
        <dbReference type="ARBA" id="ARBA00012140"/>
    </source>
</evidence>
<dbReference type="SUPFAM" id="SSF53335">
    <property type="entry name" value="S-adenosyl-L-methionine-dependent methyltransferases"/>
    <property type="match status" value="1"/>
</dbReference>
<dbReference type="InterPro" id="IPR049560">
    <property type="entry name" value="MeTrfase_RsmB-F_NOP2_cat"/>
</dbReference>
<dbReference type="GO" id="GO:0005829">
    <property type="term" value="C:cytosol"/>
    <property type="evidence" value="ECO:0007669"/>
    <property type="project" value="TreeGrafter"/>
</dbReference>
<dbReference type="PRINTS" id="PR02008">
    <property type="entry name" value="RCMTFAMILY"/>
</dbReference>
<dbReference type="NCBIfam" id="TIGR00563">
    <property type="entry name" value="rsmB"/>
    <property type="match status" value="1"/>
</dbReference>
<dbReference type="Pfam" id="PF01189">
    <property type="entry name" value="Methyltr_RsmB-F"/>
    <property type="match status" value="1"/>
</dbReference>
<dbReference type="PROSITE" id="PS51686">
    <property type="entry name" value="SAM_MT_RSMB_NOP"/>
    <property type="match status" value="1"/>
</dbReference>
<reference evidence="15 16" key="1">
    <citation type="submission" date="2019-08" db="EMBL/GenBank/DDBJ databases">
        <title>Bioinformatics analysis of the strain L3 and L5.</title>
        <authorList>
            <person name="Li X."/>
        </authorList>
    </citation>
    <scope>NUCLEOTIDE SEQUENCE [LARGE SCALE GENOMIC DNA]</scope>
    <source>
        <strain evidence="15 16">L3</strain>
    </source>
</reference>
<evidence type="ECO:0000256" key="5">
    <source>
        <dbReference type="ARBA" id="ARBA00022552"/>
    </source>
</evidence>
<dbReference type="GO" id="GO:0006355">
    <property type="term" value="P:regulation of DNA-templated transcription"/>
    <property type="evidence" value="ECO:0007669"/>
    <property type="project" value="InterPro"/>
</dbReference>
<accession>A0A640WIZ5</accession>
<name>A0A640WIZ5_9GAMM</name>
<evidence type="ECO:0000313" key="16">
    <source>
        <dbReference type="Proteomes" id="UP000466024"/>
    </source>
</evidence>
<dbReference type="InterPro" id="IPR029063">
    <property type="entry name" value="SAM-dependent_MTases_sf"/>
</dbReference>
<comment type="caution">
    <text evidence="15">The sequence shown here is derived from an EMBL/GenBank/DDBJ whole genome shotgun (WGS) entry which is preliminary data.</text>
</comment>
<dbReference type="Gene3D" id="3.30.70.1170">
    <property type="entry name" value="Sun protein, domain 3"/>
    <property type="match status" value="1"/>
</dbReference>
<gene>
    <name evidence="15" type="primary">rsmB</name>
    <name evidence="15" type="ORF">F0A16_01560</name>
</gene>
<keyword evidence="5" id="KW-0698">rRNA processing</keyword>
<keyword evidence="16" id="KW-1185">Reference proteome</keyword>
<evidence type="ECO:0000256" key="6">
    <source>
        <dbReference type="ARBA" id="ARBA00022603"/>
    </source>
</evidence>
<keyword evidence="8 13" id="KW-0949">S-adenosyl-L-methionine</keyword>
<evidence type="ECO:0000256" key="1">
    <source>
        <dbReference type="ARBA" id="ARBA00002724"/>
    </source>
</evidence>
<keyword evidence="6 13" id="KW-0489">Methyltransferase</keyword>
<dbReference type="InterPro" id="IPR035926">
    <property type="entry name" value="NusB-like_sf"/>
</dbReference>
<evidence type="ECO:0000256" key="2">
    <source>
        <dbReference type="ARBA" id="ARBA00004496"/>
    </source>
</evidence>
<protein>
    <recommendedName>
        <fullName evidence="3">16S rRNA (cytosine(967)-C(5))-methyltransferase</fullName>
        <ecNumber evidence="3">2.1.1.176</ecNumber>
    </recommendedName>
    <alternativeName>
        <fullName evidence="10">16S rRNA m5C967 methyltransferase</fullName>
    </alternativeName>
    <alternativeName>
        <fullName evidence="11">rRNA (cytosine-C(5)-)-methyltransferase RsmB</fullName>
    </alternativeName>
</protein>
<sequence length="450" mass="48933">MNPGDTRAFAARLLVPVLDGKGSLSGLDADLAASVIKERDRGFVKALCFGVCRAHPRLEALAAQLLREPLKQRDTDIQALLLIGLYQILHMRVPPHAAVSETAGAARAFGKAWATKVLNGCLRRFQRESAALQAKVDKGVPVALWHPNWLLLEFRQAWPDDWRAICEANNEPGPMTLRVNRRHVSRDDYLQRLETAGLSASACDFAEDGIQLESPCDVAQLPGFAEGDVSVQDESAQLCADLLAPTLSDSKGKRVLDACSAPGGKTAHLLERFTPEMTALDVDSTRLKRVATTLQRLDLDARLQAADASDSKADSEWWDGQAFDVILLDAPCSGTGVIRRHPDIKLARRHSDVAELAALQSRLLDTLWAKLAPGGTLLYATCSVLPAENAIQVEAFLARTPDANADMPDDLDWGRAAGHGRQLLPTPAGQDGFFYARLTKMTRGQQKTAV</sequence>
<proteinExistence type="inferred from homology"/>
<dbReference type="Gene3D" id="1.10.940.10">
    <property type="entry name" value="NusB-like"/>
    <property type="match status" value="1"/>
</dbReference>
<dbReference type="InterPro" id="IPR004573">
    <property type="entry name" value="rRNA_ssu_MeTfrase_B"/>
</dbReference>
<feature type="binding site" evidence="13">
    <location>
        <position position="307"/>
    </location>
    <ligand>
        <name>S-adenosyl-L-methionine</name>
        <dbReference type="ChEBI" id="CHEBI:59789"/>
    </ligand>
</feature>
<evidence type="ECO:0000256" key="12">
    <source>
        <dbReference type="ARBA" id="ARBA00047283"/>
    </source>
</evidence>
<dbReference type="Proteomes" id="UP000466024">
    <property type="component" value="Unassembled WGS sequence"/>
</dbReference>
<evidence type="ECO:0000256" key="13">
    <source>
        <dbReference type="PROSITE-ProRule" id="PRU01023"/>
    </source>
</evidence>
<dbReference type="GO" id="GO:0003723">
    <property type="term" value="F:RNA binding"/>
    <property type="evidence" value="ECO:0007669"/>
    <property type="project" value="UniProtKB-UniRule"/>
</dbReference>
<evidence type="ECO:0000256" key="11">
    <source>
        <dbReference type="ARBA" id="ARBA00031088"/>
    </source>
</evidence>
<dbReference type="PANTHER" id="PTHR22807:SF61">
    <property type="entry name" value="NOL1_NOP2_SUN FAMILY PROTEIN _ ANTITERMINATION NUSB DOMAIN-CONTAINING PROTEIN"/>
    <property type="match status" value="1"/>
</dbReference>
<dbReference type="RefSeq" id="WP_149433632.1">
    <property type="nucleotide sequence ID" value="NZ_VTPX01000001.1"/>
</dbReference>
<dbReference type="EC" id="2.1.1.176" evidence="3"/>
<dbReference type="InterPro" id="IPR023267">
    <property type="entry name" value="RCMT"/>
</dbReference>
<dbReference type="EMBL" id="VTPX01000001">
    <property type="protein sequence ID" value="KAA0020512.1"/>
    <property type="molecule type" value="Genomic_DNA"/>
</dbReference>
<dbReference type="Gene3D" id="3.40.50.150">
    <property type="entry name" value="Vaccinia Virus protein VP39"/>
    <property type="match status" value="1"/>
</dbReference>
<evidence type="ECO:0000256" key="4">
    <source>
        <dbReference type="ARBA" id="ARBA00022490"/>
    </source>
</evidence>
<comment type="catalytic activity">
    <reaction evidence="12">
        <text>cytidine(967) in 16S rRNA + S-adenosyl-L-methionine = 5-methylcytidine(967) in 16S rRNA + S-adenosyl-L-homocysteine + H(+)</text>
        <dbReference type="Rhea" id="RHEA:42748"/>
        <dbReference type="Rhea" id="RHEA-COMP:10219"/>
        <dbReference type="Rhea" id="RHEA-COMP:10220"/>
        <dbReference type="ChEBI" id="CHEBI:15378"/>
        <dbReference type="ChEBI" id="CHEBI:57856"/>
        <dbReference type="ChEBI" id="CHEBI:59789"/>
        <dbReference type="ChEBI" id="CHEBI:74483"/>
        <dbReference type="ChEBI" id="CHEBI:82748"/>
        <dbReference type="EC" id="2.1.1.176"/>
    </reaction>
</comment>
<dbReference type="InterPro" id="IPR006027">
    <property type="entry name" value="NusB_RsmB_TIM44"/>
</dbReference>
<feature type="binding site" evidence="13">
    <location>
        <begin position="259"/>
        <end position="265"/>
    </location>
    <ligand>
        <name>S-adenosyl-L-methionine</name>
        <dbReference type="ChEBI" id="CHEBI:59789"/>
    </ligand>
</feature>
<dbReference type="GO" id="GO:0009383">
    <property type="term" value="F:rRNA (cytosine-C5-)-methyltransferase activity"/>
    <property type="evidence" value="ECO:0007669"/>
    <property type="project" value="TreeGrafter"/>
</dbReference>
<feature type="binding site" evidence="13">
    <location>
        <position position="281"/>
    </location>
    <ligand>
        <name>S-adenosyl-L-methionine</name>
        <dbReference type="ChEBI" id="CHEBI:59789"/>
    </ligand>
</feature>
<dbReference type="CDD" id="cd02440">
    <property type="entry name" value="AdoMet_MTases"/>
    <property type="match status" value="1"/>
</dbReference>
<evidence type="ECO:0000313" key="15">
    <source>
        <dbReference type="EMBL" id="KAA0020512.1"/>
    </source>
</evidence>
<dbReference type="SUPFAM" id="SSF48013">
    <property type="entry name" value="NusB-like"/>
    <property type="match status" value="1"/>
</dbReference>
<dbReference type="PANTHER" id="PTHR22807">
    <property type="entry name" value="NOP2 YEAST -RELATED NOL1/NOP2/FMU SUN DOMAIN-CONTAINING"/>
    <property type="match status" value="1"/>
</dbReference>
<dbReference type="NCBIfam" id="NF008149">
    <property type="entry name" value="PRK10901.1"/>
    <property type="match status" value="1"/>
</dbReference>
<organism evidence="15 16">
    <name type="scientific">Salinicola corii</name>
    <dbReference type="NCBI Taxonomy" id="2606937"/>
    <lineage>
        <taxon>Bacteria</taxon>
        <taxon>Pseudomonadati</taxon>
        <taxon>Pseudomonadota</taxon>
        <taxon>Gammaproteobacteria</taxon>
        <taxon>Oceanospirillales</taxon>
        <taxon>Halomonadaceae</taxon>
        <taxon>Salinicola</taxon>
    </lineage>
</organism>
<keyword evidence="4" id="KW-0963">Cytoplasm</keyword>
<dbReference type="InterPro" id="IPR054728">
    <property type="entry name" value="RsmB-like_ferredoxin"/>
</dbReference>